<evidence type="ECO:0000313" key="1">
    <source>
        <dbReference type="EMBL" id="AEL24054.1"/>
    </source>
</evidence>
<keyword evidence="2" id="KW-1185">Reference proteome</keyword>
<sequence length="84" mass="10265">MDYKAFKWHFKETCKRRFKKLQTPCRKRSMAYTLILQYLLEISSAHALEISKVELIERDTMDYVMHVNERICIHCPVNKWQQED</sequence>
<organism evidence="1 2">
    <name type="scientific">Cyclobacterium marinum (strain ATCC 25205 / DSM 745 / LMG 13164 / NCIMB 1802)</name>
    <name type="common">Flectobacillus marinus</name>
    <dbReference type="NCBI Taxonomy" id="880070"/>
    <lineage>
        <taxon>Bacteria</taxon>
        <taxon>Pseudomonadati</taxon>
        <taxon>Bacteroidota</taxon>
        <taxon>Cytophagia</taxon>
        <taxon>Cytophagales</taxon>
        <taxon>Cyclobacteriaceae</taxon>
        <taxon>Cyclobacterium</taxon>
    </lineage>
</organism>
<dbReference type="KEGG" id="cmr:Cycma_0273"/>
<gene>
    <name evidence="1" type="ordered locus">Cycma_0273</name>
</gene>
<evidence type="ECO:0000313" key="2">
    <source>
        <dbReference type="Proteomes" id="UP000001635"/>
    </source>
</evidence>
<dbReference type="AlphaFoldDB" id="G0J3B3"/>
<proteinExistence type="predicted"/>
<dbReference type="RefSeq" id="WP_014018353.1">
    <property type="nucleotide sequence ID" value="NC_015914.1"/>
</dbReference>
<reference evidence="2" key="1">
    <citation type="submission" date="2011-07" db="EMBL/GenBank/DDBJ databases">
        <title>The complete genome of Cyclobacterium marinum DSM 745.</title>
        <authorList>
            <person name="Lucas S."/>
            <person name="Han J."/>
            <person name="Lapidus A."/>
            <person name="Bruce D."/>
            <person name="Goodwin L."/>
            <person name="Pitluck S."/>
            <person name="Peters L."/>
            <person name="Kyrpides N."/>
            <person name="Mavromatis K."/>
            <person name="Ivanova N."/>
            <person name="Ovchinnikova G."/>
            <person name="Chertkov O."/>
            <person name="Detter J.C."/>
            <person name="Tapia R."/>
            <person name="Han C."/>
            <person name="Land M."/>
            <person name="Hauser L."/>
            <person name="Markowitz V."/>
            <person name="Cheng J.-F."/>
            <person name="Hugenholtz P."/>
            <person name="Woyke T."/>
            <person name="Wu D."/>
            <person name="Tindall B."/>
            <person name="Schuetze A."/>
            <person name="Brambilla E."/>
            <person name="Klenk H.-P."/>
            <person name="Eisen J.A."/>
        </authorList>
    </citation>
    <scope>NUCLEOTIDE SEQUENCE [LARGE SCALE GENOMIC DNA]</scope>
    <source>
        <strain evidence="2">ATCC 25205 / DSM 745 / LMG 13164 / NCIMB 1802</strain>
    </source>
</reference>
<protein>
    <submittedName>
        <fullName evidence="1">Uncharacterized protein</fullName>
    </submittedName>
</protein>
<dbReference type="HOGENOM" id="CLU_2522010_0_0_10"/>
<name>G0J3B3_CYCMS</name>
<dbReference type="EMBL" id="CP002955">
    <property type="protein sequence ID" value="AEL24054.1"/>
    <property type="molecule type" value="Genomic_DNA"/>
</dbReference>
<accession>G0J3B3</accession>
<dbReference type="STRING" id="880070.Cycma_0273"/>
<dbReference type="Proteomes" id="UP000001635">
    <property type="component" value="Chromosome"/>
</dbReference>